<dbReference type="InterPro" id="IPR029025">
    <property type="entry name" value="T3SS_substrate_exporter_C"/>
</dbReference>
<keyword evidence="3" id="KW-0812">Transmembrane</keyword>
<feature type="region of interest" description="Disordered" evidence="2">
    <location>
        <begin position="1"/>
        <end position="24"/>
    </location>
</feature>
<feature type="compositionally biased region" description="Basic and acidic residues" evidence="2">
    <location>
        <begin position="226"/>
        <end position="243"/>
    </location>
</feature>
<evidence type="ECO:0000256" key="1">
    <source>
        <dbReference type="ARBA" id="ARBA00010690"/>
    </source>
</evidence>
<dbReference type="RefSeq" id="WP_127750708.1">
    <property type="nucleotide sequence ID" value="NZ_CP033219.1"/>
</dbReference>
<dbReference type="KEGG" id="sedi:EBB79_20990"/>
<evidence type="ECO:0000313" key="4">
    <source>
        <dbReference type="EMBL" id="AZV80122.1"/>
    </source>
</evidence>
<evidence type="ECO:0000256" key="3">
    <source>
        <dbReference type="SAM" id="Phobius"/>
    </source>
</evidence>
<feature type="transmembrane region" description="Helical" evidence="3">
    <location>
        <begin position="75"/>
        <end position="93"/>
    </location>
</feature>
<keyword evidence="4" id="KW-0969">Cilium</keyword>
<dbReference type="PANTHER" id="PTHR30531:SF12">
    <property type="entry name" value="FLAGELLAR BIOSYNTHETIC PROTEIN FLHB"/>
    <property type="match status" value="1"/>
</dbReference>
<proteinExistence type="inferred from homology"/>
<keyword evidence="5" id="KW-1185">Reference proteome</keyword>
<dbReference type="AlphaFoldDB" id="A0A3T0N832"/>
<organism evidence="4 5">
    <name type="scientific">Parasedimentitalea marina</name>
    <dbReference type="NCBI Taxonomy" id="2483033"/>
    <lineage>
        <taxon>Bacteria</taxon>
        <taxon>Pseudomonadati</taxon>
        <taxon>Pseudomonadota</taxon>
        <taxon>Alphaproteobacteria</taxon>
        <taxon>Rhodobacterales</taxon>
        <taxon>Paracoccaceae</taxon>
        <taxon>Parasedimentitalea</taxon>
    </lineage>
</organism>
<reference evidence="4 5" key="1">
    <citation type="submission" date="2018-10" db="EMBL/GenBank/DDBJ databases">
        <title>Parasedimentitalea marina sp. nov., a psychrophilic bacterium isolated from deep seawater of the New Britain Trench.</title>
        <authorList>
            <person name="Cao J."/>
        </authorList>
    </citation>
    <scope>NUCLEOTIDE SEQUENCE [LARGE SCALE GENOMIC DNA]</scope>
    <source>
        <strain evidence="4 5">W43</strain>
    </source>
</reference>
<feature type="transmembrane region" description="Helical" evidence="3">
    <location>
        <begin position="153"/>
        <end position="169"/>
    </location>
</feature>
<protein>
    <submittedName>
        <fullName evidence="4">Flagellar biosynthesis protein FlhB</fullName>
    </submittedName>
</protein>
<accession>A0A3T0N832</accession>
<feature type="transmembrane region" description="Helical" evidence="3">
    <location>
        <begin position="34"/>
        <end position="55"/>
    </location>
</feature>
<feature type="transmembrane region" description="Helical" evidence="3">
    <location>
        <begin position="181"/>
        <end position="214"/>
    </location>
</feature>
<keyword evidence="4" id="KW-0282">Flagellum</keyword>
<dbReference type="Gene3D" id="3.40.1690.10">
    <property type="entry name" value="secretion proteins EscU"/>
    <property type="match status" value="1"/>
</dbReference>
<dbReference type="PANTHER" id="PTHR30531">
    <property type="entry name" value="FLAGELLAR BIOSYNTHETIC PROTEIN FLHB"/>
    <property type="match status" value="1"/>
</dbReference>
<evidence type="ECO:0000313" key="5">
    <source>
        <dbReference type="Proteomes" id="UP000283063"/>
    </source>
</evidence>
<dbReference type="OrthoDB" id="9807950at2"/>
<feature type="region of interest" description="Disordered" evidence="2">
    <location>
        <begin position="221"/>
        <end position="244"/>
    </location>
</feature>
<dbReference type="SUPFAM" id="SSF160544">
    <property type="entry name" value="EscU C-terminal domain-like"/>
    <property type="match status" value="1"/>
</dbReference>
<feature type="compositionally biased region" description="Basic and acidic residues" evidence="2">
    <location>
        <begin position="9"/>
        <end position="24"/>
    </location>
</feature>
<evidence type="ECO:0000256" key="2">
    <source>
        <dbReference type="SAM" id="MobiDB-lite"/>
    </source>
</evidence>
<name>A0A3T0N832_9RHOB</name>
<dbReference type="Proteomes" id="UP000283063">
    <property type="component" value="Chromosome"/>
</dbReference>
<dbReference type="Pfam" id="PF01312">
    <property type="entry name" value="Bac_export_2"/>
    <property type="match status" value="1"/>
</dbReference>
<dbReference type="InterPro" id="IPR006135">
    <property type="entry name" value="T3SS_substrate_exporter"/>
</dbReference>
<keyword evidence="4" id="KW-0966">Cell projection</keyword>
<dbReference type="GO" id="GO:0005886">
    <property type="term" value="C:plasma membrane"/>
    <property type="evidence" value="ECO:0007669"/>
    <property type="project" value="TreeGrafter"/>
</dbReference>
<gene>
    <name evidence="4" type="ORF">EBB79_20990</name>
</gene>
<dbReference type="Gene3D" id="6.10.250.2080">
    <property type="match status" value="1"/>
</dbReference>
<dbReference type="GO" id="GO:0009306">
    <property type="term" value="P:protein secretion"/>
    <property type="evidence" value="ECO:0007669"/>
    <property type="project" value="InterPro"/>
</dbReference>
<comment type="similarity">
    <text evidence="1">Belongs to the type III secretion exporter family.</text>
</comment>
<dbReference type="PRINTS" id="PR00950">
    <property type="entry name" value="TYPE3IMSPROT"/>
</dbReference>
<feature type="transmembrane region" description="Helical" evidence="3">
    <location>
        <begin position="99"/>
        <end position="120"/>
    </location>
</feature>
<keyword evidence="3" id="KW-1133">Transmembrane helix</keyword>
<sequence length="361" mass="39173">MSGQDDDTDKSFDPTPEKLRKAREKGEVAKSTDLSVAAAYAGLVIAFYALGASSVRSLGTALMTFLDQPERMVKLFFEGPAAAPTGGVMAAVSTAVLPWFGIPFVLVLLSIIGQKALIFAPSKLEMKLSRISVISNAKNKFGRAGLFEFGKSFTKLILYSVCLGFYLNLRLPEMVASSATSAFTVVALLAQLGMEFLFIALVISLGIGVLDAGFQHAEHHRKNMMSRKEIQDETKDSEGDPQVKAKRRQRAMEIAMNKMLTEVPKADVIIVNPTHYAVALQWGRERGTAPICVAKGVDEVAATIRRIANENAIPIHSDPPTARALHASIEIGGEILEEHYAPVAAAIQFAERMRQRAKGQV</sequence>
<keyword evidence="3" id="KW-0472">Membrane</keyword>
<dbReference type="EMBL" id="CP033219">
    <property type="protein sequence ID" value="AZV80122.1"/>
    <property type="molecule type" value="Genomic_DNA"/>
</dbReference>